<dbReference type="Pfam" id="PF20252">
    <property type="entry name" value="BIG2_C"/>
    <property type="match status" value="1"/>
</dbReference>
<evidence type="ECO:0000256" key="2">
    <source>
        <dbReference type="ARBA" id="ARBA00004556"/>
    </source>
</evidence>
<evidence type="ECO:0000256" key="3">
    <source>
        <dbReference type="ARBA" id="ARBA00004601"/>
    </source>
</evidence>
<feature type="region of interest" description="Disordered" evidence="11">
    <location>
        <begin position="205"/>
        <end position="276"/>
    </location>
</feature>
<accession>A0A8C1EEZ6</accession>
<evidence type="ECO:0000256" key="4">
    <source>
        <dbReference type="ARBA" id="ARBA00022448"/>
    </source>
</evidence>
<evidence type="ECO:0000313" key="13">
    <source>
        <dbReference type="Proteomes" id="UP000694427"/>
    </source>
</evidence>
<sequence>MYEGKKTKNMFLTRALEKILADKEVKKAHHSQLRKACEVALEEIKAESENLSTLPPIKSKTNFIEADKYFLPFELACQSKCPRIVITSLDCLQKLIAYGHLTGSAPDNTTPGKKLIDRIIETICGCFQGPQTDEGVQLQIIKALLTAVTSQHIEIHEGTVLQAVRTCYNIYLASKNLINQTTAKATLTQMLNVIFARMENQALQEAKQMERERHRQHSPVSQQEPESPGQRHTDTPGKSLPAEANGGPGHQGSKVEQGSPPYESPEPENGTDFCPAENEQTEADQATAAAQSKEKLFLPQESVATTGPAPGAKFSHILQKDAFLVFRSLCKLSMKPLSDGPPDPKSHELRSKVLSLQLLLSILQNAGPIFKTNEMFINAIKQYLCVALSKNGVSSVPEVFELSLSIFLTLLSNFKTHLKMQIEVFFKEIFLYILETSTSSYDHKWMVIQTLTRICADAQSVVDIYVNYDCDLNAANIFERLVNDLSKIAQGRGGHELGTTPLQELTLRKKGLECLVSILKCMVEWSKDQYVNPNSQTSLGQEKPTEQETNESKHPETINRYGSINSLDSTASSGIGSYSTQMSGTDNPEQFEVLKQQKEIIEQGIDLFNKKPKRGIQYLQEQGMLGTTPEDIAQFLHQEERLDSIQVGEFLGDNDRINKEVMYAYVDQMDFQGKDFVPALRMFLEGFRLPGEAQKIDRLMEKFAARYLECNQGQTLFASADTAYVLAYSIIMLTTDLHSPQVKNKMTKEQYIKMNRGINDSKDLPEEYLSAIYDEIAGKKISMKETKELTLKSNKQSVASEKQRRLLYNVEMEQMAKTAKALMEAVSHVQAPFTSATHLEHVRPMFKLAWTPFLAAFSVGLQDCDDTEVASLCLEGIRCAIRIACIFSIQLERDAYVQALARFTLLTASSGITEMKQKNIDTIKTLITVAHTDGNYLGNSWHEILKCISQLELAQLIGTGVKARYISGTVRGKEGFITSTKEQTSDEYLGLGLGAGPVRGNVDRKQIASIQESIGETSSQSVVVAVDRIFTGSIRLDGNAIVDFVRWLCAVSMDELASPTHPRMFSLQKIVEISYYNMGRIRLQWSRIWEVIGDHFNKVGCNPNEDVAIFAVDSLRQLSMKFLEKGELANFRFQKDFLRPFEHIMKKNRSPTIRDMVVRCIAQMVNSQAGNIRSGWKNIFSVFHLAASDQDESIVELAFQTTGHIVTNVFEKHFPATIDSFQDAVKCLSEFACNASFPDTSMEAIRLIRHCAKYVSDRPQVNYTSDDMNVAPEDRVWVRGWFPILFELSCIINRCKLDVRTRGLTVMFEVMKTYGHTYEKHWWQDLFRIVFRIFDNMKLPEQQTEKAEWMTTTCNHALYAISDVFTQYFESLSDVLLDDILSQLYWCVQQDNEQLARSGTNCLENVVILNGEKFNAETWDKTCNCMLDIFKTTIPHMLLTWRPAGTEGDHVTHTQNILTISWSAVHFVFPYAISPEAQEQRLFAALLIKCVVQLELIQTIDNIVFFPATSKKEDAENFAAAQRDALVADVHVDTQDQGMYRYLTSEQLFKLLDCLLESHRFAKAFNSNNEQRTALWKAGFKGKSKPNLLKQETSSLACGLRILFRMYMDQSRQDAWEEVQKRLLNVCSDAVAYFLTLTSESHREAWTNLLLLFLTKVLKISDDRFKAHASRYYPLLCEIMQFDLIPELRAILRKFFLRIGLVFQITQTLEAAQPSAVQTPSDA</sequence>
<evidence type="ECO:0000256" key="1">
    <source>
        <dbReference type="ARBA" id="ARBA00004370"/>
    </source>
</evidence>
<dbReference type="GO" id="GO:0048471">
    <property type="term" value="C:perinuclear region of cytoplasm"/>
    <property type="evidence" value="ECO:0007669"/>
    <property type="project" value="UniProtKB-SubCell"/>
</dbReference>
<dbReference type="FunFam" id="1.10.1000.11:FF:000003">
    <property type="entry name" value="Brefeldin A-inhibited guanine nucleotide-exchange protein 1"/>
    <property type="match status" value="1"/>
</dbReference>
<dbReference type="Pfam" id="PF09324">
    <property type="entry name" value="Sec7-like_HDS"/>
    <property type="match status" value="1"/>
</dbReference>
<dbReference type="InterPro" id="IPR035999">
    <property type="entry name" value="Sec7_dom_sf"/>
</dbReference>
<evidence type="ECO:0000313" key="12">
    <source>
        <dbReference type="Ensembl" id="ENSCCRP00010037293.1"/>
    </source>
</evidence>
<dbReference type="PROSITE" id="PS50190">
    <property type="entry name" value="SEC7"/>
    <property type="match status" value="1"/>
</dbReference>
<dbReference type="PANTHER" id="PTHR10663:SF137">
    <property type="entry name" value="BREFELDIN A-INHIBITED GUANINE NUCLEOTIDE-EXCHANGE PROTEIN 1"/>
    <property type="match status" value="1"/>
</dbReference>
<dbReference type="Gene3D" id="1.25.10.10">
    <property type="entry name" value="Leucine-rich Repeat Variant"/>
    <property type="match status" value="1"/>
</dbReference>
<dbReference type="InterPro" id="IPR011989">
    <property type="entry name" value="ARM-like"/>
</dbReference>
<dbReference type="Ensembl" id="ENSCCRT00010040930.1">
    <property type="protein sequence ID" value="ENSCCRP00010037293.1"/>
    <property type="gene ID" value="ENSCCRG00010015673.1"/>
</dbReference>
<dbReference type="GO" id="GO:0005794">
    <property type="term" value="C:Golgi apparatus"/>
    <property type="evidence" value="ECO:0007669"/>
    <property type="project" value="UniProtKB-SubCell"/>
</dbReference>
<dbReference type="Pfam" id="PF12783">
    <property type="entry name" value="Sec7-like_HUS"/>
    <property type="match status" value="1"/>
</dbReference>
<dbReference type="InterPro" id="IPR016024">
    <property type="entry name" value="ARM-type_fold"/>
</dbReference>
<evidence type="ECO:0000256" key="5">
    <source>
        <dbReference type="ARBA" id="ARBA00022490"/>
    </source>
</evidence>
<dbReference type="Gene3D" id="1.10.1000.11">
    <property type="entry name" value="Arf Nucleotide-binding Site Opener,domain 2"/>
    <property type="match status" value="1"/>
</dbReference>
<dbReference type="SMART" id="SM00222">
    <property type="entry name" value="Sec7"/>
    <property type="match status" value="1"/>
</dbReference>
<evidence type="ECO:0000256" key="10">
    <source>
        <dbReference type="ARBA" id="ARBA00023136"/>
    </source>
</evidence>
<evidence type="ECO:0000256" key="11">
    <source>
        <dbReference type="SAM" id="MobiDB-lite"/>
    </source>
</evidence>
<dbReference type="SUPFAM" id="SSF48371">
    <property type="entry name" value="ARM repeat"/>
    <property type="match status" value="1"/>
</dbReference>
<keyword evidence="6" id="KW-0597">Phosphoprotein</keyword>
<dbReference type="Pfam" id="PF16213">
    <property type="entry name" value="DCB"/>
    <property type="match status" value="1"/>
</dbReference>
<keyword evidence="4" id="KW-0813">Transport</keyword>
<dbReference type="Gene3D" id="1.10.220.20">
    <property type="match status" value="1"/>
</dbReference>
<dbReference type="GO" id="GO:0016020">
    <property type="term" value="C:membrane"/>
    <property type="evidence" value="ECO:0007669"/>
    <property type="project" value="UniProtKB-SubCell"/>
</dbReference>
<comment type="subcellular location">
    <subcellularLocation>
        <location evidence="2">Cytoplasm</location>
        <location evidence="2">Perinuclear region</location>
    </subcellularLocation>
    <subcellularLocation>
        <location evidence="3">Golgi apparatus</location>
        <location evidence="3">trans-Golgi network</location>
    </subcellularLocation>
    <subcellularLocation>
        <location evidence="1">Membrane</location>
    </subcellularLocation>
</comment>
<proteinExistence type="predicted"/>
<organism evidence="12 13">
    <name type="scientific">Cyprinus carpio</name>
    <name type="common">Common carp</name>
    <dbReference type="NCBI Taxonomy" id="7962"/>
    <lineage>
        <taxon>Eukaryota</taxon>
        <taxon>Metazoa</taxon>
        <taxon>Chordata</taxon>
        <taxon>Craniata</taxon>
        <taxon>Vertebrata</taxon>
        <taxon>Euteleostomi</taxon>
        <taxon>Actinopterygii</taxon>
        <taxon>Neopterygii</taxon>
        <taxon>Teleostei</taxon>
        <taxon>Ostariophysi</taxon>
        <taxon>Cypriniformes</taxon>
        <taxon>Cyprinidae</taxon>
        <taxon>Cyprininae</taxon>
        <taxon>Cyprinus</taxon>
    </lineage>
</organism>
<dbReference type="FunFam" id="1.10.220.20:FF:000002">
    <property type="entry name" value="Brefeldin A-inhibited guanine nucleotide-exchange protein 1"/>
    <property type="match status" value="1"/>
</dbReference>
<dbReference type="GO" id="GO:0015031">
    <property type="term" value="P:protein transport"/>
    <property type="evidence" value="ECO:0007669"/>
    <property type="project" value="UniProtKB-KW"/>
</dbReference>
<dbReference type="GO" id="GO:0032012">
    <property type="term" value="P:regulation of ARF protein signal transduction"/>
    <property type="evidence" value="ECO:0007669"/>
    <property type="project" value="InterPro"/>
</dbReference>
<evidence type="ECO:0000256" key="7">
    <source>
        <dbReference type="ARBA" id="ARBA00022658"/>
    </source>
</evidence>
<evidence type="ECO:0000256" key="9">
    <source>
        <dbReference type="ARBA" id="ARBA00023034"/>
    </source>
</evidence>
<dbReference type="Proteomes" id="UP000694427">
    <property type="component" value="Unplaced"/>
</dbReference>
<dbReference type="InterPro" id="IPR023394">
    <property type="entry name" value="Sec7_C_sf"/>
</dbReference>
<dbReference type="InterPro" id="IPR015403">
    <property type="entry name" value="Mon2/Sec7/BIG1-like_HDS"/>
</dbReference>
<keyword evidence="7" id="KW-0344">Guanine-nucleotide releasing factor</keyword>
<evidence type="ECO:0000256" key="8">
    <source>
        <dbReference type="ARBA" id="ARBA00022927"/>
    </source>
</evidence>
<dbReference type="FunFam" id="1.25.10.10:FF:000143">
    <property type="entry name" value="ADP-ribosylation factor guanine nucleotide-exchange factor 2 (brefeldin A-inhibited)"/>
    <property type="match status" value="1"/>
</dbReference>
<name>A0A8C1JVK3_CYPCA</name>
<protein>
    <submittedName>
        <fullName evidence="12">ADP-ribosylation factor guanine nucleotide-exchange factor 1 (brefeldin A-inhibited)</fullName>
    </submittedName>
</protein>
<keyword evidence="13" id="KW-1185">Reference proteome</keyword>
<reference evidence="12" key="2">
    <citation type="submission" date="2025-09" db="UniProtKB">
        <authorList>
            <consortium name="Ensembl"/>
        </authorList>
    </citation>
    <scope>IDENTIFICATION</scope>
</reference>
<dbReference type="InterPro" id="IPR000904">
    <property type="entry name" value="Sec7_dom"/>
</dbReference>
<feature type="region of interest" description="Disordered" evidence="11">
    <location>
        <begin position="533"/>
        <end position="565"/>
    </location>
</feature>
<reference evidence="12" key="1">
    <citation type="submission" date="2025-08" db="UniProtKB">
        <authorList>
            <consortium name="Ensembl"/>
        </authorList>
    </citation>
    <scope>IDENTIFICATION</scope>
</reference>
<accession>A0A8C1JVK3</accession>
<dbReference type="PANTHER" id="PTHR10663">
    <property type="entry name" value="GUANYL-NUCLEOTIDE EXCHANGE FACTOR"/>
    <property type="match status" value="1"/>
</dbReference>
<keyword evidence="9" id="KW-0333">Golgi apparatus</keyword>
<dbReference type="InterPro" id="IPR046455">
    <property type="entry name" value="Sec7/BIG1-like_C"/>
</dbReference>
<dbReference type="Pfam" id="PF01369">
    <property type="entry name" value="Sec7"/>
    <property type="match status" value="1"/>
</dbReference>
<keyword evidence="10" id="KW-0472">Membrane</keyword>
<feature type="compositionally biased region" description="Basic and acidic residues" evidence="11">
    <location>
        <begin position="543"/>
        <end position="557"/>
    </location>
</feature>
<dbReference type="InterPro" id="IPR032629">
    <property type="entry name" value="DCB_dom"/>
</dbReference>
<keyword evidence="8" id="KW-0653">Protein transport</keyword>
<keyword evidence="5" id="KW-0963">Cytoplasm</keyword>
<dbReference type="GO" id="GO:0005085">
    <property type="term" value="F:guanyl-nucleotide exchange factor activity"/>
    <property type="evidence" value="ECO:0007669"/>
    <property type="project" value="UniProtKB-KW"/>
</dbReference>
<dbReference type="CDD" id="cd00171">
    <property type="entry name" value="Sec7"/>
    <property type="match status" value="1"/>
</dbReference>
<dbReference type="InterPro" id="IPR032691">
    <property type="entry name" value="Mon2/Sec7/BIG1-like_HUS"/>
</dbReference>
<dbReference type="SUPFAM" id="SSF48425">
    <property type="entry name" value="Sec7 domain"/>
    <property type="match status" value="1"/>
</dbReference>
<evidence type="ECO:0000256" key="6">
    <source>
        <dbReference type="ARBA" id="ARBA00022553"/>
    </source>
</evidence>